<keyword evidence="2" id="KW-1185">Reference proteome</keyword>
<dbReference type="EMBL" id="PYWC01000068">
    <property type="protein sequence ID" value="PWW74074.1"/>
    <property type="molecule type" value="Genomic_DNA"/>
</dbReference>
<protein>
    <submittedName>
        <fullName evidence="1">Uncharacterized protein</fullName>
    </submittedName>
</protein>
<accession>A0A317SHV5</accession>
<comment type="caution">
    <text evidence="1">The sequence shown here is derived from an EMBL/GenBank/DDBJ whole genome shotgun (WGS) entry which is preliminary data.</text>
</comment>
<dbReference type="AlphaFoldDB" id="A0A317SHV5"/>
<dbReference type="Proteomes" id="UP000246991">
    <property type="component" value="Unassembled WGS sequence"/>
</dbReference>
<organism evidence="1 2">
    <name type="scientific">Tuber magnatum</name>
    <name type="common">white Piedmont truffle</name>
    <dbReference type="NCBI Taxonomy" id="42249"/>
    <lineage>
        <taxon>Eukaryota</taxon>
        <taxon>Fungi</taxon>
        <taxon>Dikarya</taxon>
        <taxon>Ascomycota</taxon>
        <taxon>Pezizomycotina</taxon>
        <taxon>Pezizomycetes</taxon>
        <taxon>Pezizales</taxon>
        <taxon>Tuberaceae</taxon>
        <taxon>Tuber</taxon>
    </lineage>
</organism>
<gene>
    <name evidence="1" type="ORF">C7212DRAFT_346842</name>
</gene>
<evidence type="ECO:0000313" key="1">
    <source>
        <dbReference type="EMBL" id="PWW74074.1"/>
    </source>
</evidence>
<proteinExistence type="predicted"/>
<name>A0A317SHV5_9PEZI</name>
<reference evidence="1 2" key="1">
    <citation type="submission" date="2018-03" db="EMBL/GenBank/DDBJ databases">
        <title>Genomes of Pezizomycetes fungi and the evolution of truffles.</title>
        <authorList>
            <person name="Murat C."/>
            <person name="Payen T."/>
            <person name="Noel B."/>
            <person name="Kuo A."/>
            <person name="Martin F.M."/>
        </authorList>
    </citation>
    <scope>NUCLEOTIDE SEQUENCE [LARGE SCALE GENOMIC DNA]</scope>
    <source>
        <strain evidence="1">091103-1</strain>
    </source>
</reference>
<sequence>MALNEAIADLWLREVVVAADLWANERCRWKFVAQGSRTRKLLISRVPRVVVCSGSVAGNSQFADPRGSMHRRKGGAIADLERGAYRRSILLKARELLTLGWPDHVSQYLTSGYARVVDGGGVTISDFYLAACSRGNRDQAIADLRLPDFSSVNVGRLAGEGVLDRPRLFNGTIADLRPTGSGSLCLKYLYASHYPPSPDNI</sequence>
<evidence type="ECO:0000313" key="2">
    <source>
        <dbReference type="Proteomes" id="UP000246991"/>
    </source>
</evidence>